<evidence type="ECO:0000313" key="2">
    <source>
        <dbReference type="Proteomes" id="UP001233172"/>
    </source>
</evidence>
<protein>
    <submittedName>
        <fullName evidence="1">Uncharacterized protein</fullName>
    </submittedName>
</protein>
<keyword evidence="2" id="KW-1185">Reference proteome</keyword>
<sequence length="136" mass="15761">MYTVEIYPGIIWRRHIDQFVSTPRQENGTSTRREMIPTASERNEHFPNATAIPNAVILKTVLVTKLQYRTQYETMKNTPNLRLSTHAHLLEWRRITLLHPQLYILNAVTQPHNVVTLPEVAAKFENQTDTMNGTIP</sequence>
<dbReference type="AlphaFoldDB" id="A0AAD8FJM2"/>
<name>A0AAD8FJM2_BIOPF</name>
<proteinExistence type="predicted"/>
<comment type="caution">
    <text evidence="1">The sequence shown here is derived from an EMBL/GenBank/DDBJ whole genome shotgun (WGS) entry which is preliminary data.</text>
</comment>
<dbReference type="Proteomes" id="UP001233172">
    <property type="component" value="Unassembled WGS sequence"/>
</dbReference>
<evidence type="ECO:0000313" key="1">
    <source>
        <dbReference type="EMBL" id="KAK0065569.1"/>
    </source>
</evidence>
<accession>A0AAD8FJM2</accession>
<reference evidence="1" key="2">
    <citation type="submission" date="2023-04" db="EMBL/GenBank/DDBJ databases">
        <authorList>
            <person name="Bu L."/>
            <person name="Lu L."/>
            <person name="Laidemitt M.R."/>
            <person name="Zhang S.M."/>
            <person name="Mutuku M."/>
            <person name="Mkoji G."/>
            <person name="Steinauer M."/>
            <person name="Loker E.S."/>
        </authorList>
    </citation>
    <scope>NUCLEOTIDE SEQUENCE</scope>
    <source>
        <strain evidence="1">KasaAsao</strain>
        <tissue evidence="1">Whole Snail</tissue>
    </source>
</reference>
<reference evidence="1" key="1">
    <citation type="journal article" date="2023" name="PLoS Negl. Trop. Dis.">
        <title>A genome sequence for Biomphalaria pfeifferi, the major vector snail for the human-infecting parasite Schistosoma mansoni.</title>
        <authorList>
            <person name="Bu L."/>
            <person name="Lu L."/>
            <person name="Laidemitt M.R."/>
            <person name="Zhang S.M."/>
            <person name="Mutuku M."/>
            <person name="Mkoji G."/>
            <person name="Steinauer M."/>
            <person name="Loker E.S."/>
        </authorList>
    </citation>
    <scope>NUCLEOTIDE SEQUENCE</scope>
    <source>
        <strain evidence="1">KasaAsao</strain>
    </source>
</reference>
<gene>
    <name evidence="1" type="ORF">Bpfe_005002</name>
</gene>
<organism evidence="1 2">
    <name type="scientific">Biomphalaria pfeifferi</name>
    <name type="common">Bloodfluke planorb</name>
    <name type="synonym">Freshwater snail</name>
    <dbReference type="NCBI Taxonomy" id="112525"/>
    <lineage>
        <taxon>Eukaryota</taxon>
        <taxon>Metazoa</taxon>
        <taxon>Spiralia</taxon>
        <taxon>Lophotrochozoa</taxon>
        <taxon>Mollusca</taxon>
        <taxon>Gastropoda</taxon>
        <taxon>Heterobranchia</taxon>
        <taxon>Euthyneura</taxon>
        <taxon>Panpulmonata</taxon>
        <taxon>Hygrophila</taxon>
        <taxon>Lymnaeoidea</taxon>
        <taxon>Planorbidae</taxon>
        <taxon>Biomphalaria</taxon>
    </lineage>
</organism>
<dbReference type="EMBL" id="JASAOG010000013">
    <property type="protein sequence ID" value="KAK0065569.1"/>
    <property type="molecule type" value="Genomic_DNA"/>
</dbReference>